<gene>
    <name evidence="1" type="ORF">C7H19_23525</name>
</gene>
<reference evidence="1 2" key="2">
    <citation type="submission" date="2018-03" db="EMBL/GenBank/DDBJ databases">
        <authorList>
            <person name="Keele B.F."/>
        </authorList>
    </citation>
    <scope>NUCLEOTIDE SEQUENCE [LARGE SCALE GENOMIC DNA]</scope>
    <source>
        <strain evidence="1 2">CCALA 016</strain>
    </source>
</reference>
<organism evidence="1 2">
    <name type="scientific">Aphanothece hegewaldii CCALA 016</name>
    <dbReference type="NCBI Taxonomy" id="2107694"/>
    <lineage>
        <taxon>Bacteria</taxon>
        <taxon>Bacillati</taxon>
        <taxon>Cyanobacteriota</taxon>
        <taxon>Cyanophyceae</taxon>
        <taxon>Oscillatoriophycideae</taxon>
        <taxon>Chroococcales</taxon>
        <taxon>Aphanothecaceae</taxon>
        <taxon>Aphanothece</taxon>
    </lineage>
</organism>
<dbReference type="EMBL" id="PXOH01000052">
    <property type="protein sequence ID" value="PSF30595.1"/>
    <property type="molecule type" value="Genomic_DNA"/>
</dbReference>
<dbReference type="Proteomes" id="UP000239001">
    <property type="component" value="Unassembled WGS sequence"/>
</dbReference>
<name>A0A2T1LR94_9CHRO</name>
<proteinExistence type="predicted"/>
<reference evidence="1 2" key="1">
    <citation type="submission" date="2018-03" db="EMBL/GenBank/DDBJ databases">
        <title>The ancient ancestry and fast evolution of plastids.</title>
        <authorList>
            <person name="Moore K.R."/>
            <person name="Magnabosco C."/>
            <person name="Momper L."/>
            <person name="Gold D.A."/>
            <person name="Bosak T."/>
            <person name="Fournier G.P."/>
        </authorList>
    </citation>
    <scope>NUCLEOTIDE SEQUENCE [LARGE SCALE GENOMIC DNA]</scope>
    <source>
        <strain evidence="1 2">CCALA 016</strain>
    </source>
</reference>
<feature type="non-terminal residue" evidence="1">
    <location>
        <position position="174"/>
    </location>
</feature>
<sequence length="174" mass="20776">MVKKTRSRKLKKTEKKMLIESSQKLLEKSLSKSQFLLLQLLIWLLQVHKQVRIERLAACLPLPILFESRRRKIQKFLVLKHFNIEEIWMPFIKVMLFPALEKERKLILAIDRTQWKENNIFMSSLIWKKRAIPIYWQSLAKKGASNWSEQKALISPAIKLFKDFSIVIIGDREF</sequence>
<evidence type="ECO:0000313" key="1">
    <source>
        <dbReference type="EMBL" id="PSF30595.1"/>
    </source>
</evidence>
<comment type="caution">
    <text evidence="1">The sequence shown here is derived from an EMBL/GenBank/DDBJ whole genome shotgun (WGS) entry which is preliminary data.</text>
</comment>
<dbReference type="AlphaFoldDB" id="A0A2T1LR94"/>
<accession>A0A2T1LR94</accession>
<keyword evidence="2" id="KW-1185">Reference proteome</keyword>
<evidence type="ECO:0000313" key="2">
    <source>
        <dbReference type="Proteomes" id="UP000239001"/>
    </source>
</evidence>
<protein>
    <submittedName>
        <fullName evidence="1">IS4 family transposase</fullName>
    </submittedName>
</protein>